<reference evidence="3" key="1">
    <citation type="submission" date="2024-07" db="EMBL/GenBank/DDBJ databases">
        <title>Two chromosome-level genome assemblies of Korean endemic species Abeliophyllum distichum and Forsythia ovata (Oleaceae).</title>
        <authorList>
            <person name="Jang H."/>
        </authorList>
    </citation>
    <scope>NUCLEOTIDE SEQUENCE [LARGE SCALE GENOMIC DNA]</scope>
</reference>
<evidence type="ECO:0000313" key="2">
    <source>
        <dbReference type="EMBL" id="KAL2468476.1"/>
    </source>
</evidence>
<name>A0ABD1Q123_9LAMI</name>
<accession>A0ABD1Q123</accession>
<sequence length="109" mass="12085">MGVLATLESGAPHTPEPTASTPNSGAPAKSEPDASFTPVLELSAPVPPDVNDKTLENQNQHHHQVLQNLMQPRKVSHQHPRVLRLDQPRFMMSQSNQITKRQLSVLNFH</sequence>
<dbReference type="EMBL" id="JBFOLJ010000016">
    <property type="protein sequence ID" value="KAL2468476.1"/>
    <property type="molecule type" value="Genomic_DNA"/>
</dbReference>
<dbReference type="AlphaFoldDB" id="A0ABD1Q123"/>
<dbReference type="Proteomes" id="UP001604277">
    <property type="component" value="Unassembled WGS sequence"/>
</dbReference>
<organism evidence="2 3">
    <name type="scientific">Forsythia ovata</name>
    <dbReference type="NCBI Taxonomy" id="205694"/>
    <lineage>
        <taxon>Eukaryota</taxon>
        <taxon>Viridiplantae</taxon>
        <taxon>Streptophyta</taxon>
        <taxon>Embryophyta</taxon>
        <taxon>Tracheophyta</taxon>
        <taxon>Spermatophyta</taxon>
        <taxon>Magnoliopsida</taxon>
        <taxon>eudicotyledons</taxon>
        <taxon>Gunneridae</taxon>
        <taxon>Pentapetalae</taxon>
        <taxon>asterids</taxon>
        <taxon>lamiids</taxon>
        <taxon>Lamiales</taxon>
        <taxon>Oleaceae</taxon>
        <taxon>Forsythieae</taxon>
        <taxon>Forsythia</taxon>
    </lineage>
</organism>
<keyword evidence="3" id="KW-1185">Reference proteome</keyword>
<protein>
    <submittedName>
        <fullName evidence="2">Uncharacterized protein</fullName>
    </submittedName>
</protein>
<gene>
    <name evidence="2" type="ORF">Fot_50052</name>
</gene>
<comment type="caution">
    <text evidence="2">The sequence shown here is derived from an EMBL/GenBank/DDBJ whole genome shotgun (WGS) entry which is preliminary data.</text>
</comment>
<proteinExistence type="predicted"/>
<evidence type="ECO:0000313" key="3">
    <source>
        <dbReference type="Proteomes" id="UP001604277"/>
    </source>
</evidence>
<evidence type="ECO:0000256" key="1">
    <source>
        <dbReference type="SAM" id="MobiDB-lite"/>
    </source>
</evidence>
<feature type="region of interest" description="Disordered" evidence="1">
    <location>
        <begin position="1"/>
        <end position="63"/>
    </location>
</feature>